<reference evidence="1" key="1">
    <citation type="submission" date="2021-02" db="EMBL/GenBank/DDBJ databases">
        <title>Draft genome sequence of Microbispora sp. RL4-1S isolated from rice leaves in Thailand.</title>
        <authorList>
            <person name="Muangham S."/>
            <person name="Duangmal K."/>
        </authorList>
    </citation>
    <scope>NUCLEOTIDE SEQUENCE</scope>
    <source>
        <strain evidence="1">RL4-1S</strain>
    </source>
</reference>
<dbReference type="RefSeq" id="WP_210156820.1">
    <property type="nucleotide sequence ID" value="NZ_JAFCNB010000008.1"/>
</dbReference>
<protein>
    <submittedName>
        <fullName evidence="1">Uncharacterized protein</fullName>
    </submittedName>
</protein>
<evidence type="ECO:0000313" key="2">
    <source>
        <dbReference type="Proteomes" id="UP000674234"/>
    </source>
</evidence>
<accession>A0A940WQ94</accession>
<comment type="caution">
    <text evidence="1">The sequence shown here is derived from an EMBL/GenBank/DDBJ whole genome shotgun (WGS) entry which is preliminary data.</text>
</comment>
<dbReference type="EMBL" id="JAFCNB010000008">
    <property type="protein sequence ID" value="MBP2705540.1"/>
    <property type="molecule type" value="Genomic_DNA"/>
</dbReference>
<sequence length="105" mass="11786">MHTRVPYESHEAKGPDVDVCPKCSSEHIMRGVEVRDRGEHNPQPLQVHVTEPEPPKHGLIWFQGGSSGTVRAWICAACGYTELYTDNLAALYESYRKWPPGARAQ</sequence>
<dbReference type="Proteomes" id="UP000674234">
    <property type="component" value="Unassembled WGS sequence"/>
</dbReference>
<proteinExistence type="predicted"/>
<keyword evidence="2" id="KW-1185">Reference proteome</keyword>
<organism evidence="1 2">
    <name type="scientific">Microbispora oryzae</name>
    <dbReference type="NCBI Taxonomy" id="2806554"/>
    <lineage>
        <taxon>Bacteria</taxon>
        <taxon>Bacillati</taxon>
        <taxon>Actinomycetota</taxon>
        <taxon>Actinomycetes</taxon>
        <taxon>Streptosporangiales</taxon>
        <taxon>Streptosporangiaceae</taxon>
        <taxon>Microbispora</taxon>
    </lineage>
</organism>
<evidence type="ECO:0000313" key="1">
    <source>
        <dbReference type="EMBL" id="MBP2705540.1"/>
    </source>
</evidence>
<dbReference type="AlphaFoldDB" id="A0A940WQ94"/>
<gene>
    <name evidence="1" type="ORF">JOL79_17145</name>
</gene>
<name>A0A940WQ94_9ACTN</name>